<evidence type="ECO:0000256" key="1">
    <source>
        <dbReference type="ARBA" id="ARBA00009054"/>
    </source>
</evidence>
<dbReference type="GO" id="GO:0051082">
    <property type="term" value="F:unfolded protein binding"/>
    <property type="evidence" value="ECO:0007669"/>
    <property type="project" value="TreeGrafter"/>
</dbReference>
<dbReference type="PRINTS" id="PR00773">
    <property type="entry name" value="GRPEPROTEIN"/>
</dbReference>
<comment type="function">
    <text evidence="3 4">Participates actively in the response to hyperosmotic and heat shock by preventing the aggregation of stress-denatured proteins, in association with DnaK and GrpE. It is the nucleotide exchange factor for DnaK and may function as a thermosensor. Unfolded proteins bind initially to DnaJ; upon interaction with the DnaJ-bound protein, DnaK hydrolyzes its bound ATP, resulting in the formation of a stable complex. GrpE releases ADP from DnaK; ATP binding to DnaK triggers the release of the substrate protein, thus completing the reaction cycle. Several rounds of ATP-dependent interactions between DnaJ, DnaK and GrpE are required for fully efficient folding.</text>
</comment>
<accession>A0A7C4GFI1</accession>
<evidence type="ECO:0000256" key="4">
    <source>
        <dbReference type="RuleBase" id="RU000639"/>
    </source>
</evidence>
<dbReference type="SUPFAM" id="SSF51064">
    <property type="entry name" value="Head domain of nucleotide exchange factor GrpE"/>
    <property type="match status" value="1"/>
</dbReference>
<comment type="subunit">
    <text evidence="3">Homodimer.</text>
</comment>
<dbReference type="PROSITE" id="PS01071">
    <property type="entry name" value="GRPE"/>
    <property type="match status" value="1"/>
</dbReference>
<keyword evidence="3 4" id="KW-0346">Stress response</keyword>
<dbReference type="GO" id="GO:0005829">
    <property type="term" value="C:cytosol"/>
    <property type="evidence" value="ECO:0007669"/>
    <property type="project" value="TreeGrafter"/>
</dbReference>
<dbReference type="InterPro" id="IPR009012">
    <property type="entry name" value="GrpE_head"/>
</dbReference>
<dbReference type="PANTHER" id="PTHR21237">
    <property type="entry name" value="GRPE PROTEIN"/>
    <property type="match status" value="1"/>
</dbReference>
<dbReference type="AlphaFoldDB" id="A0A7C4GFI1"/>
<dbReference type="InterPro" id="IPR013805">
    <property type="entry name" value="GrpE_CC"/>
</dbReference>
<dbReference type="EMBL" id="DSUT01000028">
    <property type="protein sequence ID" value="HGK27635.1"/>
    <property type="molecule type" value="Genomic_DNA"/>
</dbReference>
<feature type="compositionally biased region" description="Basic and acidic residues" evidence="7">
    <location>
        <begin position="200"/>
        <end position="209"/>
    </location>
</feature>
<keyword evidence="2 3" id="KW-0143">Chaperone</keyword>
<comment type="subcellular location">
    <subcellularLocation>
        <location evidence="3">Cytoplasm</location>
    </subcellularLocation>
</comment>
<feature type="coiled-coil region" evidence="6">
    <location>
        <begin position="40"/>
        <end position="67"/>
    </location>
</feature>
<reference evidence="8" key="1">
    <citation type="journal article" date="2020" name="mSystems">
        <title>Genome- and Community-Level Interaction Insights into Carbon Utilization and Element Cycling Functions of Hydrothermarchaeota in Hydrothermal Sediment.</title>
        <authorList>
            <person name="Zhou Z."/>
            <person name="Liu Y."/>
            <person name="Xu W."/>
            <person name="Pan J."/>
            <person name="Luo Z.H."/>
            <person name="Li M."/>
        </authorList>
    </citation>
    <scope>NUCLEOTIDE SEQUENCE [LARGE SCALE GENOMIC DNA]</scope>
    <source>
        <strain evidence="8">SpSt-488</strain>
    </source>
</reference>
<dbReference type="CDD" id="cd00446">
    <property type="entry name" value="GrpE"/>
    <property type="match status" value="1"/>
</dbReference>
<comment type="similarity">
    <text evidence="1 3 5">Belongs to the GrpE family.</text>
</comment>
<dbReference type="Pfam" id="PF01025">
    <property type="entry name" value="GrpE"/>
    <property type="match status" value="1"/>
</dbReference>
<evidence type="ECO:0000256" key="2">
    <source>
        <dbReference type="ARBA" id="ARBA00023186"/>
    </source>
</evidence>
<gene>
    <name evidence="3 8" type="primary">grpE</name>
    <name evidence="8" type="ORF">ENS41_01620</name>
</gene>
<sequence length="217" mass="24727">MAGLVRLRPGSKVRPLNRRPGRVRLRYCVPMSNENRKGPVTELAERMAQLEAVAKSSQQELMRAMADFDNFRRRVERDLEQQQRAAMERLMVDLLPVLDDFERAMRHTGEGTTQEAVERGIRLIHRQLCDILARHGLEGYSVCGQRFDPRRAEAIGYVHSDAHEPDTIVEEACRGYECRGRVIRPARVLVSKPKPAVKSENLDRQEDSKIAGTGEVV</sequence>
<dbReference type="GO" id="GO:0042803">
    <property type="term" value="F:protein homodimerization activity"/>
    <property type="evidence" value="ECO:0007669"/>
    <property type="project" value="InterPro"/>
</dbReference>
<dbReference type="SUPFAM" id="SSF58014">
    <property type="entry name" value="Coiled-coil domain of nucleotide exchange factor GrpE"/>
    <property type="match status" value="1"/>
</dbReference>
<feature type="region of interest" description="Disordered" evidence="7">
    <location>
        <begin position="196"/>
        <end position="217"/>
    </location>
</feature>
<evidence type="ECO:0000256" key="5">
    <source>
        <dbReference type="RuleBase" id="RU004478"/>
    </source>
</evidence>
<evidence type="ECO:0000256" key="7">
    <source>
        <dbReference type="SAM" id="MobiDB-lite"/>
    </source>
</evidence>
<dbReference type="PANTHER" id="PTHR21237:SF23">
    <property type="entry name" value="GRPE PROTEIN HOMOLOG, MITOCHONDRIAL"/>
    <property type="match status" value="1"/>
</dbReference>
<dbReference type="HAMAP" id="MF_01151">
    <property type="entry name" value="GrpE"/>
    <property type="match status" value="1"/>
</dbReference>
<dbReference type="GO" id="GO:0000774">
    <property type="term" value="F:adenyl-nucleotide exchange factor activity"/>
    <property type="evidence" value="ECO:0007669"/>
    <property type="project" value="InterPro"/>
</dbReference>
<dbReference type="GO" id="GO:0006457">
    <property type="term" value="P:protein folding"/>
    <property type="evidence" value="ECO:0007669"/>
    <property type="project" value="InterPro"/>
</dbReference>
<dbReference type="InterPro" id="IPR000740">
    <property type="entry name" value="GrpE"/>
</dbReference>
<keyword evidence="3" id="KW-0963">Cytoplasm</keyword>
<name>A0A7C4GFI1_UNCW3</name>
<evidence type="ECO:0000256" key="3">
    <source>
        <dbReference type="HAMAP-Rule" id="MF_01151"/>
    </source>
</evidence>
<dbReference type="Gene3D" id="2.30.22.10">
    <property type="entry name" value="Head domain of nucleotide exchange factor GrpE"/>
    <property type="match status" value="1"/>
</dbReference>
<evidence type="ECO:0000313" key="8">
    <source>
        <dbReference type="EMBL" id="HGK27635.1"/>
    </source>
</evidence>
<evidence type="ECO:0000256" key="6">
    <source>
        <dbReference type="SAM" id="Coils"/>
    </source>
</evidence>
<dbReference type="Gene3D" id="3.90.20.20">
    <property type="match status" value="1"/>
</dbReference>
<comment type="caution">
    <text evidence="8">The sequence shown here is derived from an EMBL/GenBank/DDBJ whole genome shotgun (WGS) entry which is preliminary data.</text>
</comment>
<proteinExistence type="inferred from homology"/>
<keyword evidence="6" id="KW-0175">Coiled coil</keyword>
<protein>
    <recommendedName>
        <fullName evidence="3 4">Protein GrpE</fullName>
    </recommendedName>
    <alternativeName>
        <fullName evidence="3">HSP-70 cofactor</fullName>
    </alternativeName>
</protein>
<organism evidence="8">
    <name type="scientific">candidate division WOR-3 bacterium</name>
    <dbReference type="NCBI Taxonomy" id="2052148"/>
    <lineage>
        <taxon>Bacteria</taxon>
        <taxon>Bacteria division WOR-3</taxon>
    </lineage>
</organism>
<dbReference type="GO" id="GO:0051087">
    <property type="term" value="F:protein-folding chaperone binding"/>
    <property type="evidence" value="ECO:0007669"/>
    <property type="project" value="InterPro"/>
</dbReference>